<dbReference type="EMBL" id="VBOR01000088">
    <property type="protein sequence ID" value="TMQ48108.1"/>
    <property type="molecule type" value="Genomic_DNA"/>
</dbReference>
<evidence type="ECO:0000313" key="3">
    <source>
        <dbReference type="Proteomes" id="UP000316292"/>
    </source>
</evidence>
<accession>A0A538S9Q4</accession>
<dbReference type="Proteomes" id="UP000316292">
    <property type="component" value="Unassembled WGS sequence"/>
</dbReference>
<evidence type="ECO:0000313" key="4">
    <source>
        <dbReference type="Proteomes" id="UP000320913"/>
    </source>
</evidence>
<organism evidence="1 3">
    <name type="scientific">Eiseniibacteriota bacterium</name>
    <dbReference type="NCBI Taxonomy" id="2212470"/>
    <lineage>
        <taxon>Bacteria</taxon>
        <taxon>Candidatus Eiseniibacteriota</taxon>
    </lineage>
</organism>
<dbReference type="InterPro" id="IPR023614">
    <property type="entry name" value="Porin_dom_sf"/>
</dbReference>
<gene>
    <name evidence="1" type="ORF">E6K71_08170</name>
    <name evidence="2" type="ORF">E6K75_06860</name>
</gene>
<sequence>MGSRRDFVQGRTTVRLAGAMLVLAGLLGVPARGACSSAGPVNFSGNLDLVYVTRPNETGINFNMYGENPFHSARIRLFADAPIQDHVHVFTEFFYDDDAMFARLFGGFVRLSDPKGRDLHLEAGKIPLHVGAFPNRSYAHKNNLIGSPLMYQYKTDVRNDQVPTTAEDIVANRGLGYRTSFLTPGLTGVGYDGGSATPVMYENCWDFGLVALGTVAPFEFAAGVTNGTVGAPVMSDDNDGKQILGRIGFVPAPWLRAGISGARGPYLQSGLNEDLPPGHTVDEYMQVLLGSDLELSYSHGVLYSEYVRNRFESPFVGNLNMQAWYVEGKWTVLPGWYVAGRYDRMVFDDLKLAAGGVAAWDADVWKREIGIGFKPSGSLVAKLVHQQSQVNVAPARVRSFAAAQLSVAF</sequence>
<proteinExistence type="predicted"/>
<protein>
    <recommendedName>
        <fullName evidence="5">Porin</fullName>
    </recommendedName>
</protein>
<dbReference type="EMBL" id="VBOV01000168">
    <property type="protein sequence ID" value="TMQ57443.1"/>
    <property type="molecule type" value="Genomic_DNA"/>
</dbReference>
<comment type="caution">
    <text evidence="1">The sequence shown here is derived from an EMBL/GenBank/DDBJ whole genome shotgun (WGS) entry which is preliminary data.</text>
</comment>
<dbReference type="Proteomes" id="UP000320913">
    <property type="component" value="Unassembled WGS sequence"/>
</dbReference>
<evidence type="ECO:0000313" key="2">
    <source>
        <dbReference type="EMBL" id="TMQ57443.1"/>
    </source>
</evidence>
<dbReference type="Gene3D" id="2.40.160.10">
    <property type="entry name" value="Porin"/>
    <property type="match status" value="1"/>
</dbReference>
<reference evidence="3 4" key="1">
    <citation type="journal article" date="2019" name="Nat. Microbiol.">
        <title>Mediterranean grassland soil C-N compound turnover is dependent on rainfall and depth, and is mediated by genomically divergent microorganisms.</title>
        <authorList>
            <person name="Diamond S."/>
            <person name="Andeer P.F."/>
            <person name="Li Z."/>
            <person name="Crits-Christoph A."/>
            <person name="Burstein D."/>
            <person name="Anantharaman K."/>
            <person name="Lane K.R."/>
            <person name="Thomas B.C."/>
            <person name="Pan C."/>
            <person name="Northen T.R."/>
            <person name="Banfield J.F."/>
        </authorList>
    </citation>
    <scope>NUCLEOTIDE SEQUENCE [LARGE SCALE GENOMIC DNA]</scope>
    <source>
        <strain evidence="1">WS_1</strain>
        <strain evidence="2">WS_5</strain>
    </source>
</reference>
<name>A0A538S9Q4_UNCEI</name>
<evidence type="ECO:0008006" key="5">
    <source>
        <dbReference type="Google" id="ProtNLM"/>
    </source>
</evidence>
<evidence type="ECO:0000313" key="1">
    <source>
        <dbReference type="EMBL" id="TMQ48108.1"/>
    </source>
</evidence>
<dbReference type="AlphaFoldDB" id="A0A538S9Q4"/>